<organism evidence="2 3">
    <name type="scientific">Hymenobacter fastidiosus</name>
    <dbReference type="NCBI Taxonomy" id="486264"/>
    <lineage>
        <taxon>Bacteria</taxon>
        <taxon>Pseudomonadati</taxon>
        <taxon>Bacteroidota</taxon>
        <taxon>Cytophagia</taxon>
        <taxon>Cytophagales</taxon>
        <taxon>Hymenobacteraceae</taxon>
        <taxon>Hymenobacter</taxon>
    </lineage>
</organism>
<dbReference type="EMBL" id="BAABDJ010000040">
    <property type="protein sequence ID" value="GAA4018893.1"/>
    <property type="molecule type" value="Genomic_DNA"/>
</dbReference>
<accession>A0ABP7SZN0</accession>
<protein>
    <recommendedName>
        <fullName evidence="1">DUF4382 domain-containing protein</fullName>
    </recommendedName>
</protein>
<comment type="caution">
    <text evidence="2">The sequence shown here is derived from an EMBL/GenBank/DDBJ whole genome shotgun (WGS) entry which is preliminary data.</text>
</comment>
<name>A0ABP7SZN0_9BACT</name>
<evidence type="ECO:0000259" key="1">
    <source>
        <dbReference type="Pfam" id="PF14321"/>
    </source>
</evidence>
<reference evidence="3" key="1">
    <citation type="journal article" date="2019" name="Int. J. Syst. Evol. Microbiol.">
        <title>The Global Catalogue of Microorganisms (GCM) 10K type strain sequencing project: providing services to taxonomists for standard genome sequencing and annotation.</title>
        <authorList>
            <consortium name="The Broad Institute Genomics Platform"/>
            <consortium name="The Broad Institute Genome Sequencing Center for Infectious Disease"/>
            <person name="Wu L."/>
            <person name="Ma J."/>
        </authorList>
    </citation>
    <scope>NUCLEOTIDE SEQUENCE [LARGE SCALE GENOMIC DNA]</scope>
    <source>
        <strain evidence="3">JCM 17224</strain>
    </source>
</reference>
<evidence type="ECO:0000313" key="3">
    <source>
        <dbReference type="Proteomes" id="UP001500567"/>
    </source>
</evidence>
<dbReference type="Pfam" id="PF14321">
    <property type="entry name" value="DUF4382"/>
    <property type="match status" value="1"/>
</dbReference>
<dbReference type="Proteomes" id="UP001500567">
    <property type="component" value="Unassembled WGS sequence"/>
</dbReference>
<dbReference type="InterPro" id="IPR025491">
    <property type="entry name" value="DUF4382"/>
</dbReference>
<keyword evidence="3" id="KW-1185">Reference proteome</keyword>
<feature type="domain" description="DUF4382" evidence="1">
    <location>
        <begin position="22"/>
        <end position="158"/>
    </location>
</feature>
<proteinExistence type="predicted"/>
<gene>
    <name evidence="2" type="ORF">GCM10022408_35980</name>
</gene>
<evidence type="ECO:0000313" key="2">
    <source>
        <dbReference type="EMBL" id="GAA4018893.1"/>
    </source>
</evidence>
<sequence>MFFVGCQDALQDVTVQTQTAASDAKKKIETYQAVNIDLLRVEVSQADEENGNWTSLTDVSPGMRNLLQTGNASTPLFTSSQFQAGTLKQARLVLGPNSTILLSDGRLLALDTPSGQTSGLKVKVNAPVLGNQAQSVLVTIDPNWQVVARGNGTYGLKPVLQGTIATGNPSGGG</sequence>